<keyword evidence="8" id="KW-0539">Nucleus</keyword>
<dbReference type="GO" id="GO:0010447">
    <property type="term" value="P:response to acidic pH"/>
    <property type="evidence" value="ECO:0007669"/>
    <property type="project" value="InterPro"/>
</dbReference>
<organism evidence="12">
    <name type="scientific">Ananas comosus var. bracteatus</name>
    <name type="common">red pineapple</name>
    <dbReference type="NCBI Taxonomy" id="296719"/>
    <lineage>
        <taxon>Eukaryota</taxon>
        <taxon>Viridiplantae</taxon>
        <taxon>Streptophyta</taxon>
        <taxon>Embryophyta</taxon>
        <taxon>Tracheophyta</taxon>
        <taxon>Spermatophyta</taxon>
        <taxon>Magnoliopsida</taxon>
        <taxon>Liliopsida</taxon>
        <taxon>Poales</taxon>
        <taxon>Bromeliaceae</taxon>
        <taxon>Bromelioideae</taxon>
        <taxon>Ananas</taxon>
    </lineage>
</organism>
<keyword evidence="5" id="KW-0862">Zinc</keyword>
<feature type="region of interest" description="Disordered" evidence="10">
    <location>
        <begin position="36"/>
        <end position="55"/>
    </location>
</feature>
<protein>
    <recommendedName>
        <fullName evidence="11">C2H2-type domain-containing protein</fullName>
    </recommendedName>
</protein>
<evidence type="ECO:0000259" key="11">
    <source>
        <dbReference type="PROSITE" id="PS50157"/>
    </source>
</evidence>
<evidence type="ECO:0000256" key="3">
    <source>
        <dbReference type="ARBA" id="ARBA00022737"/>
    </source>
</evidence>
<evidence type="ECO:0000256" key="6">
    <source>
        <dbReference type="ARBA" id="ARBA00023015"/>
    </source>
</evidence>
<keyword evidence="3" id="KW-0677">Repeat</keyword>
<dbReference type="PANTHER" id="PTHR46352">
    <property type="entry name" value="PROTEIN SENSITIVE TO PROTON RHIZOTOXICITY 1"/>
    <property type="match status" value="1"/>
</dbReference>
<dbReference type="FunFam" id="3.30.160.60:FF:000145">
    <property type="entry name" value="Zinc finger protein 574"/>
    <property type="match status" value="1"/>
</dbReference>
<evidence type="ECO:0000313" key="12">
    <source>
        <dbReference type="EMBL" id="CAD1843920.1"/>
    </source>
</evidence>
<keyword evidence="6" id="KW-0805">Transcription regulation</keyword>
<evidence type="ECO:0000256" key="4">
    <source>
        <dbReference type="ARBA" id="ARBA00022771"/>
    </source>
</evidence>
<feature type="domain" description="C2H2-type" evidence="11">
    <location>
        <begin position="443"/>
        <end position="470"/>
    </location>
</feature>
<dbReference type="PROSITE" id="PS50157">
    <property type="entry name" value="ZINC_FINGER_C2H2_2"/>
    <property type="match status" value="1"/>
</dbReference>
<dbReference type="EMBL" id="LR862137">
    <property type="protein sequence ID" value="CAD1843920.1"/>
    <property type="molecule type" value="Genomic_DNA"/>
</dbReference>
<dbReference type="Pfam" id="PF23115">
    <property type="entry name" value="zf-C2H2_STOP2_3rd"/>
    <property type="match status" value="1"/>
</dbReference>
<dbReference type="SMART" id="SM00355">
    <property type="entry name" value="ZnF_C2H2"/>
    <property type="match status" value="3"/>
</dbReference>
<keyword evidence="7" id="KW-0804">Transcription</keyword>
<evidence type="ECO:0000256" key="5">
    <source>
        <dbReference type="ARBA" id="ARBA00022833"/>
    </source>
</evidence>
<reference evidence="12" key="1">
    <citation type="submission" date="2020-07" db="EMBL/GenBank/DDBJ databases">
        <authorList>
            <person name="Lin J."/>
        </authorList>
    </citation>
    <scope>NUCLEOTIDE SEQUENCE</scope>
</reference>
<accession>A0A6V7QL76</accession>
<dbReference type="InterPro" id="IPR059161">
    <property type="entry name" value="Znf-C2H2_STOP1/2_3rd"/>
</dbReference>
<evidence type="ECO:0000256" key="2">
    <source>
        <dbReference type="ARBA" id="ARBA00022723"/>
    </source>
</evidence>
<dbReference type="GO" id="GO:0005634">
    <property type="term" value="C:nucleus"/>
    <property type="evidence" value="ECO:0007669"/>
    <property type="project" value="UniProtKB-SubCell"/>
</dbReference>
<comment type="subcellular location">
    <subcellularLocation>
        <location evidence="1">Nucleus</location>
    </subcellularLocation>
</comment>
<feature type="compositionally biased region" description="Polar residues" evidence="10">
    <location>
        <begin position="379"/>
        <end position="401"/>
    </location>
</feature>
<dbReference type="Gene3D" id="3.30.160.60">
    <property type="entry name" value="Classic Zinc Finger"/>
    <property type="match status" value="1"/>
</dbReference>
<keyword evidence="2" id="KW-0479">Metal-binding</keyword>
<gene>
    <name evidence="12" type="ORF">CB5_LOCUS27131</name>
</gene>
<evidence type="ECO:0000256" key="9">
    <source>
        <dbReference type="PROSITE-ProRule" id="PRU00042"/>
    </source>
</evidence>
<evidence type="ECO:0000256" key="1">
    <source>
        <dbReference type="ARBA" id="ARBA00004123"/>
    </source>
</evidence>
<feature type="region of interest" description="Disordered" evidence="10">
    <location>
        <begin position="379"/>
        <end position="419"/>
    </location>
</feature>
<dbReference type="SUPFAM" id="SSF57667">
    <property type="entry name" value="beta-beta-alpha zinc fingers"/>
    <property type="match status" value="1"/>
</dbReference>
<name>A0A6V7QL76_ANACO</name>
<sequence length="614" mass="67442">MVKTARTVDWKKNKLVKRVAWADEVGRALVTANECHNSDETTLPDSSKEPNGEPRSCVTAVLQRGKVLDSILGTRLLERVRTERCSINSSIPAPSSYKEVLLRGLRAQPLVGNSKLQHLVASQRLKHFARPSLAGRMGLGGGPGEKGGANFGWILDQMLSSTAQQASPGAKVGPAYGIWLESTTGKGDMKTEDRLQWMGRFGLKIKVAKASSEDCTILVELKHDEQPTRVPSIPRDRRHALLADGTRCRHGLVCGGRPAVVLPLYNVSALCEKIQQLESYVGIIISPSRMQQESVGVAVSDAGSLAKEIIVSTSSIMYALQQIGLETVSAPTDELLARQAKTSYEDSSEALDHAVRSNNLDGGRSIVFSDADVHYSCNPSNTTSDHMTSGNNGDHAVNSNKNHGKPGFSHTAEKKKEPKLGSLSKEYDVIELNAADLLAMYSYYCQVCGKGFKRDANLRMHMRAHGDEYKTTAALTNPAKTMIAALSGDKVVGCGARKYSCPQEGCRWNKKHPRFTPLKSLVCMKNHYKRRHCPKMYVCKRCEQKQFSLLSDLRTHEKHCGDLRWRCSCGTNFSGRTSSWGMSRSSWDTLRSSAAPHAASPRTSLPVRIFRRGS</sequence>
<dbReference type="PROSITE" id="PS00028">
    <property type="entry name" value="ZINC_FINGER_C2H2_1"/>
    <property type="match status" value="1"/>
</dbReference>
<dbReference type="GO" id="GO:0008270">
    <property type="term" value="F:zinc ion binding"/>
    <property type="evidence" value="ECO:0007669"/>
    <property type="project" value="UniProtKB-KW"/>
</dbReference>
<dbReference type="InterPro" id="IPR036236">
    <property type="entry name" value="Znf_C2H2_sf"/>
</dbReference>
<dbReference type="InterPro" id="IPR013087">
    <property type="entry name" value="Znf_C2H2_type"/>
</dbReference>
<evidence type="ECO:0000256" key="7">
    <source>
        <dbReference type="ARBA" id="ARBA00023163"/>
    </source>
</evidence>
<dbReference type="AlphaFoldDB" id="A0A6V7QL76"/>
<proteinExistence type="predicted"/>
<dbReference type="InterPro" id="IPR044300">
    <property type="entry name" value="STOP1/2"/>
</dbReference>
<keyword evidence="4 9" id="KW-0863">Zinc-finger</keyword>
<evidence type="ECO:0000256" key="10">
    <source>
        <dbReference type="SAM" id="MobiDB-lite"/>
    </source>
</evidence>
<dbReference type="PANTHER" id="PTHR46352:SF8">
    <property type="entry name" value="PROTEIN SENSITIVE TO PROTON RHIZOTOXICITY 2"/>
    <property type="match status" value="1"/>
</dbReference>
<dbReference type="GO" id="GO:0010044">
    <property type="term" value="P:response to aluminum ion"/>
    <property type="evidence" value="ECO:0007669"/>
    <property type="project" value="InterPro"/>
</dbReference>
<evidence type="ECO:0000256" key="8">
    <source>
        <dbReference type="ARBA" id="ARBA00023242"/>
    </source>
</evidence>